<protein>
    <submittedName>
        <fullName evidence="1">Uncharacterized protein</fullName>
    </submittedName>
</protein>
<comment type="caution">
    <text evidence="1">The sequence shown here is derived from an EMBL/GenBank/DDBJ whole genome shotgun (WGS) entry which is preliminary data.</text>
</comment>
<evidence type="ECO:0000313" key="1">
    <source>
        <dbReference type="EMBL" id="POM81523.1"/>
    </source>
</evidence>
<gene>
    <name evidence="1" type="ORF">PHPALM_492</name>
</gene>
<reference evidence="1 2" key="1">
    <citation type="journal article" date="2017" name="Genome Biol. Evol.">
        <title>Phytophthora megakarya and P. palmivora, closely related causal agents of cacao black pod rot, underwent increases in genome sizes and gene numbers by different mechanisms.</title>
        <authorList>
            <person name="Ali S.S."/>
            <person name="Shao J."/>
            <person name="Lary D.J."/>
            <person name="Kronmiller B."/>
            <person name="Shen D."/>
            <person name="Strem M.D."/>
            <person name="Amoako-Attah I."/>
            <person name="Akrofi A.Y."/>
            <person name="Begoude B.A."/>
            <person name="Ten Hoopen G.M."/>
            <person name="Coulibaly K."/>
            <person name="Kebe B.I."/>
            <person name="Melnick R.L."/>
            <person name="Guiltinan M.J."/>
            <person name="Tyler B.M."/>
            <person name="Meinhardt L.W."/>
            <person name="Bailey B.A."/>
        </authorList>
    </citation>
    <scope>NUCLEOTIDE SEQUENCE [LARGE SCALE GENOMIC DNA]</scope>
    <source>
        <strain evidence="2">sbr112.9</strain>
    </source>
</reference>
<evidence type="ECO:0000313" key="2">
    <source>
        <dbReference type="Proteomes" id="UP000237271"/>
    </source>
</evidence>
<dbReference type="EMBL" id="NCKW01000064">
    <property type="protein sequence ID" value="POM81523.1"/>
    <property type="molecule type" value="Genomic_DNA"/>
</dbReference>
<organism evidence="1 2">
    <name type="scientific">Phytophthora palmivora</name>
    <dbReference type="NCBI Taxonomy" id="4796"/>
    <lineage>
        <taxon>Eukaryota</taxon>
        <taxon>Sar</taxon>
        <taxon>Stramenopiles</taxon>
        <taxon>Oomycota</taxon>
        <taxon>Peronosporomycetes</taxon>
        <taxon>Peronosporales</taxon>
        <taxon>Peronosporaceae</taxon>
        <taxon>Phytophthora</taxon>
    </lineage>
</organism>
<dbReference type="AlphaFoldDB" id="A0A2P4YUN6"/>
<accession>A0A2P4YUN6</accession>
<sequence>MVGDIASAFRNISIHSNSVYLFAGQIEAENVLVIELSAPFGWTGYHGFYEVVGGAIPHIHDSHYNADNPTGVFNYHDHINVAPKVGTTLSEAERSPRLAMEAILGAKAINDEKFTQWKTRQRVLSLEFDSVAELVSMPQAKIVKASGIVASAYSTKFLTRKTYRSLMGSLRHHVPVSVEMKQDLLWWWLGLHTLQLNGVSPEIFNIFPPPSIVVEVDASDFGLCALDTAAHRALTYQFSQVETDLINEFKADSPNGFDINFRELLSCAIVVYTWAPLGKTSNRRETREPKCSSVYLAGRRPRVDFGFQRPTWQELKMAVLTPAPSYLLTLQHISEFGLHGFRFGVRFGYGSGGPIRSETIMRFFTVSGTSSRQPATSFR</sequence>
<dbReference type="OrthoDB" id="126027at2759"/>
<proteinExistence type="predicted"/>
<keyword evidence="2" id="KW-1185">Reference proteome</keyword>
<name>A0A2P4YUN6_9STRA</name>
<dbReference type="Proteomes" id="UP000237271">
    <property type="component" value="Unassembled WGS sequence"/>
</dbReference>